<organism evidence="1 2">
    <name type="scientific">Cellulosimicrobium cellulans</name>
    <name type="common">Arthrobacter luteus</name>
    <dbReference type="NCBI Taxonomy" id="1710"/>
    <lineage>
        <taxon>Bacteria</taxon>
        <taxon>Bacillati</taxon>
        <taxon>Actinomycetota</taxon>
        <taxon>Actinomycetes</taxon>
        <taxon>Micrococcales</taxon>
        <taxon>Promicromonosporaceae</taxon>
        <taxon>Cellulosimicrobium</taxon>
    </lineage>
</organism>
<name>A0A4Y4DXL4_CELCE</name>
<dbReference type="Gene3D" id="3.40.960.10">
    <property type="entry name" value="VSR Endonuclease"/>
    <property type="match status" value="1"/>
</dbReference>
<dbReference type="InterPro" id="IPR011335">
    <property type="entry name" value="Restrct_endonuc-II-like"/>
</dbReference>
<sequence length="313" mass="34488">MTTSEPLPRTVLAAEVPRPQVLAALDAGTALRLRRGAYLLGADRNRSLPPARAERRIAEARIQAVARQLEGRFCFYGPTAALVWGLPLWRAPAQVHVVQRNVPGRGAASDLVRHRVAVAPEDLTQVSGLPVTTLERTVLDCARALPAREGLVVADAALRRGADPEELRHRSHEARSRGAVRARAVLAVADAGAESPGESVTRYAILRHGLPAPRTQLVVPTRLGTFRADMGWDEWRLLVEFDGFVKYGELAGGDPARVLYREKRRQEAIEEEGWRILRVTTPDLRSEQQVADRVRRMVPALSKVPRVARPGLL</sequence>
<protein>
    <recommendedName>
        <fullName evidence="3">DUF559 domain-containing protein</fullName>
    </recommendedName>
</protein>
<evidence type="ECO:0000313" key="1">
    <source>
        <dbReference type="EMBL" id="GED09443.1"/>
    </source>
</evidence>
<accession>A0A4Y4DXL4</accession>
<reference evidence="1 2" key="1">
    <citation type="submission" date="2019-06" db="EMBL/GenBank/DDBJ databases">
        <title>Whole genome shotgun sequence of Cellulosimicrobium cellulans NBRC 15516.</title>
        <authorList>
            <person name="Hosoyama A."/>
            <person name="Uohara A."/>
            <person name="Ohji S."/>
            <person name="Ichikawa N."/>
        </authorList>
    </citation>
    <scope>NUCLEOTIDE SEQUENCE [LARGE SCALE GENOMIC DNA]</scope>
    <source>
        <strain evidence="1 2">NBRC 15516</strain>
    </source>
</reference>
<dbReference type="AlphaFoldDB" id="A0A4Y4DXL4"/>
<dbReference type="EMBL" id="BJNZ01000007">
    <property type="protein sequence ID" value="GED09443.1"/>
    <property type="molecule type" value="Genomic_DNA"/>
</dbReference>
<dbReference type="RefSeq" id="WP_141388993.1">
    <property type="nucleotide sequence ID" value="NZ_BJNZ01000007.1"/>
</dbReference>
<comment type="caution">
    <text evidence="1">The sequence shown here is derived from an EMBL/GenBank/DDBJ whole genome shotgun (WGS) entry which is preliminary data.</text>
</comment>
<gene>
    <name evidence="1" type="ORF">CCE02nite_14420</name>
</gene>
<evidence type="ECO:0008006" key="3">
    <source>
        <dbReference type="Google" id="ProtNLM"/>
    </source>
</evidence>
<evidence type="ECO:0000313" key="2">
    <source>
        <dbReference type="Proteomes" id="UP000316659"/>
    </source>
</evidence>
<dbReference type="SUPFAM" id="SSF52980">
    <property type="entry name" value="Restriction endonuclease-like"/>
    <property type="match status" value="1"/>
</dbReference>
<proteinExistence type="predicted"/>
<dbReference type="Proteomes" id="UP000316659">
    <property type="component" value="Unassembled WGS sequence"/>
</dbReference>